<evidence type="ECO:0000313" key="1">
    <source>
        <dbReference type="EMBL" id="QHT77603.1"/>
    </source>
</evidence>
<organism evidence="1">
    <name type="scientific">viral metagenome</name>
    <dbReference type="NCBI Taxonomy" id="1070528"/>
    <lineage>
        <taxon>unclassified sequences</taxon>
        <taxon>metagenomes</taxon>
        <taxon>organismal metagenomes</taxon>
    </lineage>
</organism>
<reference evidence="1" key="1">
    <citation type="journal article" date="2020" name="Nature">
        <title>Giant virus diversity and host interactions through global metagenomics.</title>
        <authorList>
            <person name="Schulz F."/>
            <person name="Roux S."/>
            <person name="Paez-Espino D."/>
            <person name="Jungbluth S."/>
            <person name="Walsh D.A."/>
            <person name="Denef V.J."/>
            <person name="McMahon K.D."/>
            <person name="Konstantinidis K.T."/>
            <person name="Eloe-Fadrosh E.A."/>
            <person name="Kyrpides N.C."/>
            <person name="Woyke T."/>
        </authorList>
    </citation>
    <scope>NUCLEOTIDE SEQUENCE</scope>
    <source>
        <strain evidence="1">GVMAG-M-3300023179-90</strain>
    </source>
</reference>
<sequence length="113" mass="12400">MQTTKHTGKVVFPPVESKCPDYWEYTGNSCVVPDSGSMNTGSIYNGNNTLLINNGNTFGFTTGNSITGNSISAYVDFNDKSWSSLGLSRVCQKQKWANMYGIQWDGVSNYNSC</sequence>
<accession>A0A6C0HC72</accession>
<protein>
    <submittedName>
        <fullName evidence="1">Uncharacterized protein</fullName>
    </submittedName>
</protein>
<dbReference type="AlphaFoldDB" id="A0A6C0HC72"/>
<dbReference type="EMBL" id="MN739920">
    <property type="protein sequence ID" value="QHT77603.1"/>
    <property type="molecule type" value="Genomic_DNA"/>
</dbReference>
<name>A0A6C0HC72_9ZZZZ</name>
<proteinExistence type="predicted"/>